<keyword evidence="1" id="KW-0472">Membrane</keyword>
<feature type="transmembrane region" description="Helical" evidence="1">
    <location>
        <begin position="6"/>
        <end position="25"/>
    </location>
</feature>
<accession>A0A7X9XSK0</accession>
<feature type="transmembrane region" description="Helical" evidence="1">
    <location>
        <begin position="79"/>
        <end position="98"/>
    </location>
</feature>
<evidence type="ECO:0000313" key="2">
    <source>
        <dbReference type="EMBL" id="NMF08762.1"/>
    </source>
</evidence>
<evidence type="ECO:0000256" key="1">
    <source>
        <dbReference type="SAM" id="Phobius"/>
    </source>
</evidence>
<comment type="caution">
    <text evidence="2">The sequence shown here is derived from an EMBL/GenBank/DDBJ whole genome shotgun (WGS) entry which is preliminary data.</text>
</comment>
<dbReference type="AlphaFoldDB" id="A0A7X9XSK0"/>
<dbReference type="RefSeq" id="WP_168937652.1">
    <property type="nucleotide sequence ID" value="NZ_JABAGA010000002.1"/>
</dbReference>
<dbReference type="InterPro" id="IPR008407">
    <property type="entry name" value="Brnchd-chn_aa_trnsp_AzlD"/>
</dbReference>
<feature type="transmembrane region" description="Helical" evidence="1">
    <location>
        <begin position="37"/>
        <end position="59"/>
    </location>
</feature>
<organism evidence="2 3">
    <name type="scientific">Corynebacterium xerosis</name>
    <dbReference type="NCBI Taxonomy" id="1725"/>
    <lineage>
        <taxon>Bacteria</taxon>
        <taxon>Bacillati</taxon>
        <taxon>Actinomycetota</taxon>
        <taxon>Actinomycetes</taxon>
        <taxon>Mycobacteriales</taxon>
        <taxon>Corynebacteriaceae</taxon>
        <taxon>Corynebacterium</taxon>
    </lineage>
</organism>
<protein>
    <submittedName>
        <fullName evidence="2">Branched-chain amino acid ABC transporter permease</fullName>
    </submittedName>
</protein>
<name>A0A7X9XSK0_9CORY</name>
<dbReference type="EMBL" id="JABAGA010000002">
    <property type="protein sequence ID" value="NMF08762.1"/>
    <property type="molecule type" value="Genomic_DNA"/>
</dbReference>
<evidence type="ECO:0000313" key="3">
    <source>
        <dbReference type="Proteomes" id="UP000589552"/>
    </source>
</evidence>
<sequence length="121" mass="12433">MPGSGYVLASLLVMGAVTVALRWAPFAFIRVLRGSELVRFLGVTMPVGVMVALVAYTLVDRMGLVGGGDAAAGGAAGDPGGWWAAPLALAVTVILHLWRRNAAMSILVGTALYVVLVNVVA</sequence>
<feature type="transmembrane region" description="Helical" evidence="1">
    <location>
        <begin position="103"/>
        <end position="120"/>
    </location>
</feature>
<keyword evidence="1" id="KW-1133">Transmembrane helix</keyword>
<reference evidence="2 3" key="1">
    <citation type="submission" date="2020-04" db="EMBL/GenBank/DDBJ databases">
        <authorList>
            <person name="Hitch T.C.A."/>
            <person name="Wylensek D."/>
            <person name="Clavel T."/>
        </authorList>
    </citation>
    <scope>NUCLEOTIDE SEQUENCE [LARGE SCALE GENOMIC DNA]</scope>
    <source>
        <strain evidence="2 3">BL-383-APC-2I</strain>
    </source>
</reference>
<keyword evidence="1" id="KW-0812">Transmembrane</keyword>
<gene>
    <name evidence="2" type="ORF">HF852_03925</name>
</gene>
<dbReference type="Proteomes" id="UP000589552">
    <property type="component" value="Unassembled WGS sequence"/>
</dbReference>
<dbReference type="Pfam" id="PF05437">
    <property type="entry name" value="AzlD"/>
    <property type="match status" value="1"/>
</dbReference>
<proteinExistence type="predicted"/>